<dbReference type="InParanoid" id="A0A2H3E584"/>
<gene>
    <name evidence="3" type="ORF">ARMGADRAFT_1025201</name>
</gene>
<feature type="signal peptide" evidence="2">
    <location>
        <begin position="1"/>
        <end position="22"/>
    </location>
</feature>
<evidence type="ECO:0000313" key="4">
    <source>
        <dbReference type="Proteomes" id="UP000217790"/>
    </source>
</evidence>
<accession>A0A2H3E584</accession>
<feature type="region of interest" description="Disordered" evidence="1">
    <location>
        <begin position="101"/>
        <end position="128"/>
    </location>
</feature>
<dbReference type="Proteomes" id="UP000217790">
    <property type="component" value="Unassembled WGS sequence"/>
</dbReference>
<feature type="compositionally biased region" description="Acidic residues" evidence="1">
    <location>
        <begin position="116"/>
        <end position="128"/>
    </location>
</feature>
<sequence>MAMLRLLFLVTLLHTLHHLCLDIPLPWTHLNPSSFKNKKADIPPAPPHVPYTITADTIARGVERAQSRGHLVPASFLSNANALSNQTSGLNLPQATTLPALSSNHSAVPARRIEQEQDYENEDEDELAEDKDMVQHVIDM</sequence>
<evidence type="ECO:0000256" key="2">
    <source>
        <dbReference type="SAM" id="SignalP"/>
    </source>
</evidence>
<evidence type="ECO:0000256" key="1">
    <source>
        <dbReference type="SAM" id="MobiDB-lite"/>
    </source>
</evidence>
<name>A0A2H3E584_ARMGA</name>
<feature type="chain" id="PRO_5013830273" evidence="2">
    <location>
        <begin position="23"/>
        <end position="140"/>
    </location>
</feature>
<dbReference type="AlphaFoldDB" id="A0A2H3E584"/>
<keyword evidence="2" id="KW-0732">Signal</keyword>
<protein>
    <submittedName>
        <fullName evidence="3">Uncharacterized protein</fullName>
    </submittedName>
</protein>
<reference evidence="4" key="1">
    <citation type="journal article" date="2017" name="Nat. Ecol. Evol.">
        <title>Genome expansion and lineage-specific genetic innovations in the forest pathogenic fungi Armillaria.</title>
        <authorList>
            <person name="Sipos G."/>
            <person name="Prasanna A.N."/>
            <person name="Walter M.C."/>
            <person name="O'Connor E."/>
            <person name="Balint B."/>
            <person name="Krizsan K."/>
            <person name="Kiss B."/>
            <person name="Hess J."/>
            <person name="Varga T."/>
            <person name="Slot J."/>
            <person name="Riley R."/>
            <person name="Boka B."/>
            <person name="Rigling D."/>
            <person name="Barry K."/>
            <person name="Lee J."/>
            <person name="Mihaltcheva S."/>
            <person name="LaButti K."/>
            <person name="Lipzen A."/>
            <person name="Waldron R."/>
            <person name="Moloney N.M."/>
            <person name="Sperisen C."/>
            <person name="Kredics L."/>
            <person name="Vagvoelgyi C."/>
            <person name="Patrignani A."/>
            <person name="Fitzpatrick D."/>
            <person name="Nagy I."/>
            <person name="Doyle S."/>
            <person name="Anderson J.B."/>
            <person name="Grigoriev I.V."/>
            <person name="Gueldener U."/>
            <person name="Muensterkoetter M."/>
            <person name="Nagy L.G."/>
        </authorList>
    </citation>
    <scope>NUCLEOTIDE SEQUENCE [LARGE SCALE GENOMIC DNA]</scope>
    <source>
        <strain evidence="4">Ar21-2</strain>
    </source>
</reference>
<proteinExistence type="predicted"/>
<evidence type="ECO:0000313" key="3">
    <source>
        <dbReference type="EMBL" id="PBL01501.1"/>
    </source>
</evidence>
<dbReference type="EMBL" id="KZ293646">
    <property type="protein sequence ID" value="PBL01501.1"/>
    <property type="molecule type" value="Genomic_DNA"/>
</dbReference>
<organism evidence="3 4">
    <name type="scientific">Armillaria gallica</name>
    <name type="common">Bulbous honey fungus</name>
    <name type="synonym">Armillaria bulbosa</name>
    <dbReference type="NCBI Taxonomy" id="47427"/>
    <lineage>
        <taxon>Eukaryota</taxon>
        <taxon>Fungi</taxon>
        <taxon>Dikarya</taxon>
        <taxon>Basidiomycota</taxon>
        <taxon>Agaricomycotina</taxon>
        <taxon>Agaricomycetes</taxon>
        <taxon>Agaricomycetidae</taxon>
        <taxon>Agaricales</taxon>
        <taxon>Marasmiineae</taxon>
        <taxon>Physalacriaceae</taxon>
        <taxon>Armillaria</taxon>
    </lineage>
</organism>
<keyword evidence="4" id="KW-1185">Reference proteome</keyword>